<feature type="region of interest" description="Disordered" evidence="1">
    <location>
        <begin position="1"/>
        <end position="44"/>
    </location>
</feature>
<dbReference type="GO" id="GO:0005230">
    <property type="term" value="F:extracellular ligand-gated monoatomic ion channel activity"/>
    <property type="evidence" value="ECO:0007669"/>
    <property type="project" value="InterPro"/>
</dbReference>
<dbReference type="Proteomes" id="UP000663829">
    <property type="component" value="Unassembled WGS sequence"/>
</dbReference>
<dbReference type="AlphaFoldDB" id="A0A814U832"/>
<accession>A0A814U832</accession>
<dbReference type="EMBL" id="CAJOBC010007524">
    <property type="protein sequence ID" value="CAF3935168.1"/>
    <property type="molecule type" value="Genomic_DNA"/>
</dbReference>
<comment type="caution">
    <text evidence="3">The sequence shown here is derived from an EMBL/GenBank/DDBJ whole genome shotgun (WGS) entry which is preliminary data.</text>
</comment>
<evidence type="ECO:0000313" key="3">
    <source>
        <dbReference type="EMBL" id="CAF1171349.1"/>
    </source>
</evidence>
<name>A0A814U832_9BILA</name>
<evidence type="ECO:0000313" key="4">
    <source>
        <dbReference type="EMBL" id="CAF3935168.1"/>
    </source>
</evidence>
<evidence type="ECO:0000313" key="5">
    <source>
        <dbReference type="Proteomes" id="UP000663829"/>
    </source>
</evidence>
<feature type="compositionally biased region" description="Polar residues" evidence="1">
    <location>
        <begin position="1"/>
        <end position="20"/>
    </location>
</feature>
<feature type="non-terminal residue" evidence="3">
    <location>
        <position position="1"/>
    </location>
</feature>
<evidence type="ECO:0000256" key="1">
    <source>
        <dbReference type="SAM" id="MobiDB-lite"/>
    </source>
</evidence>
<dbReference type="Gene3D" id="2.70.170.10">
    <property type="entry name" value="Neurotransmitter-gated ion-channel ligand-binding domain"/>
    <property type="match status" value="1"/>
</dbReference>
<sequence length="258" mass="29549">MTIGSRPNSAIQSKNPSVFKSNPVYPVDDNLAPTDSTPRSESQQSILKTVTEILDGGTGRLKTAAHSLVLESVLATEIKVRCVFLRIGDIDTLNERYYAEVLFEASWTDPLLKFETTYDPNVHWNPNLIIINSIGDQKRDVWYSLAKSSDSDCLEITEHQRIKGLFWEKMELQHFPVDVQELSIQITTGKQNQDHTNSVKFLKHIKKQSGVNRTIFTDEQEWYLYEHVEININEQIEQLSDNLELEKHNMVTCSCHVA</sequence>
<keyword evidence="5" id="KW-1185">Reference proteome</keyword>
<feature type="compositionally biased region" description="Polar residues" evidence="1">
    <location>
        <begin position="33"/>
        <end position="44"/>
    </location>
</feature>
<protein>
    <recommendedName>
        <fullName evidence="2">Neurotransmitter-gated ion-channel ligand-binding domain-containing protein</fullName>
    </recommendedName>
</protein>
<dbReference type="InterPro" id="IPR006202">
    <property type="entry name" value="Neur_chan_lig-bd"/>
</dbReference>
<dbReference type="InterPro" id="IPR036734">
    <property type="entry name" value="Neur_chan_lig-bd_sf"/>
</dbReference>
<evidence type="ECO:0000259" key="2">
    <source>
        <dbReference type="Pfam" id="PF02931"/>
    </source>
</evidence>
<dbReference type="Proteomes" id="UP000681722">
    <property type="component" value="Unassembled WGS sequence"/>
</dbReference>
<reference evidence="3" key="1">
    <citation type="submission" date="2021-02" db="EMBL/GenBank/DDBJ databases">
        <authorList>
            <person name="Nowell W R."/>
        </authorList>
    </citation>
    <scope>NUCLEOTIDE SEQUENCE</scope>
</reference>
<proteinExistence type="predicted"/>
<dbReference type="Pfam" id="PF02931">
    <property type="entry name" value="Neur_chan_LBD"/>
    <property type="match status" value="1"/>
</dbReference>
<dbReference type="EMBL" id="CAJNOQ010007527">
    <property type="protein sequence ID" value="CAF1171349.1"/>
    <property type="molecule type" value="Genomic_DNA"/>
</dbReference>
<dbReference type="SUPFAM" id="SSF63712">
    <property type="entry name" value="Nicotinic receptor ligand binding domain-like"/>
    <property type="match status" value="1"/>
</dbReference>
<dbReference type="GO" id="GO:0016020">
    <property type="term" value="C:membrane"/>
    <property type="evidence" value="ECO:0007669"/>
    <property type="project" value="InterPro"/>
</dbReference>
<organism evidence="3 5">
    <name type="scientific">Didymodactylos carnosus</name>
    <dbReference type="NCBI Taxonomy" id="1234261"/>
    <lineage>
        <taxon>Eukaryota</taxon>
        <taxon>Metazoa</taxon>
        <taxon>Spiralia</taxon>
        <taxon>Gnathifera</taxon>
        <taxon>Rotifera</taxon>
        <taxon>Eurotatoria</taxon>
        <taxon>Bdelloidea</taxon>
        <taxon>Philodinida</taxon>
        <taxon>Philodinidae</taxon>
        <taxon>Didymodactylos</taxon>
    </lineage>
</organism>
<feature type="domain" description="Neurotransmitter-gated ion-channel ligand-binding" evidence="2">
    <location>
        <begin position="75"/>
        <end position="240"/>
    </location>
</feature>
<dbReference type="OrthoDB" id="189655at2759"/>
<gene>
    <name evidence="3" type="ORF">GPM918_LOCUS22203</name>
    <name evidence="4" type="ORF">SRO942_LOCUS22198</name>
</gene>